<dbReference type="Proteomes" id="UP000460287">
    <property type="component" value="Unassembled WGS sequence"/>
</dbReference>
<dbReference type="EMBL" id="VULX01000011">
    <property type="protein sequence ID" value="MSR91467.1"/>
    <property type="molecule type" value="Genomic_DNA"/>
</dbReference>
<dbReference type="PANTHER" id="PTHR33360">
    <property type="entry name" value="TRANSPOSASE FOR INSERTION SEQUENCE ELEMENT IS200"/>
    <property type="match status" value="1"/>
</dbReference>
<dbReference type="SUPFAM" id="SSF143422">
    <property type="entry name" value="Transposase IS200-like"/>
    <property type="match status" value="1"/>
</dbReference>
<dbReference type="GO" id="GO:0004803">
    <property type="term" value="F:transposase activity"/>
    <property type="evidence" value="ECO:0007669"/>
    <property type="project" value="InterPro"/>
</dbReference>
<reference evidence="2 3" key="1">
    <citation type="submission" date="2019-08" db="EMBL/GenBank/DDBJ databases">
        <title>In-depth cultivation of the pig gut microbiome towards novel bacterial diversity and tailored functional studies.</title>
        <authorList>
            <person name="Wylensek D."/>
            <person name="Hitch T.C.A."/>
            <person name="Clavel T."/>
        </authorList>
    </citation>
    <scope>NUCLEOTIDE SEQUENCE [LARGE SCALE GENOMIC DNA]</scope>
    <source>
        <strain evidence="2 3">WCA-383-APC-5B</strain>
    </source>
</reference>
<accession>A0A7X2MYM0</accession>
<evidence type="ECO:0000313" key="3">
    <source>
        <dbReference type="Proteomes" id="UP000460287"/>
    </source>
</evidence>
<evidence type="ECO:0000313" key="2">
    <source>
        <dbReference type="EMBL" id="MSR91467.1"/>
    </source>
</evidence>
<feature type="domain" description="Transposase IS200-like" evidence="1">
    <location>
        <begin position="10"/>
        <end position="130"/>
    </location>
</feature>
<dbReference type="AlphaFoldDB" id="A0A7X2MYM0"/>
<sequence length="131" mass="15809">MLYNSKNHSKFILRYHIILVCKYRENLMIQYGEFVKENMLSISQKYDFTILEIEVDKNHIHLLVESEPKISPLMIVRVLKQQTTIRLWNKFSDKLSKYFWKERTFFTDGYFVSTIGEVSTETLRKYIQNQG</sequence>
<dbReference type="GO" id="GO:0003677">
    <property type="term" value="F:DNA binding"/>
    <property type="evidence" value="ECO:0007669"/>
    <property type="project" value="InterPro"/>
</dbReference>
<evidence type="ECO:0000259" key="1">
    <source>
        <dbReference type="SMART" id="SM01321"/>
    </source>
</evidence>
<dbReference type="NCBIfam" id="NF033573">
    <property type="entry name" value="transpos_IS200"/>
    <property type="match status" value="1"/>
</dbReference>
<name>A0A7X2MYM0_9CLOT</name>
<proteinExistence type="predicted"/>
<dbReference type="InterPro" id="IPR002686">
    <property type="entry name" value="Transposase_17"/>
</dbReference>
<comment type="caution">
    <text evidence="2">The sequence shown here is derived from an EMBL/GenBank/DDBJ whole genome shotgun (WGS) entry which is preliminary data.</text>
</comment>
<dbReference type="Pfam" id="PF01797">
    <property type="entry name" value="Y1_Tnp"/>
    <property type="match status" value="1"/>
</dbReference>
<keyword evidence="3" id="KW-1185">Reference proteome</keyword>
<dbReference type="GO" id="GO:0006313">
    <property type="term" value="P:DNA transposition"/>
    <property type="evidence" value="ECO:0007669"/>
    <property type="project" value="InterPro"/>
</dbReference>
<dbReference type="Gene3D" id="3.30.70.1290">
    <property type="entry name" value="Transposase IS200-like"/>
    <property type="match status" value="1"/>
</dbReference>
<protein>
    <submittedName>
        <fullName evidence="2">IS200/IS605 family transposase</fullName>
    </submittedName>
</protein>
<dbReference type="InterPro" id="IPR036515">
    <property type="entry name" value="Transposase_17_sf"/>
</dbReference>
<organism evidence="2 3">
    <name type="scientific">Inconstantimicrobium porci</name>
    <dbReference type="NCBI Taxonomy" id="2652291"/>
    <lineage>
        <taxon>Bacteria</taxon>
        <taxon>Bacillati</taxon>
        <taxon>Bacillota</taxon>
        <taxon>Clostridia</taxon>
        <taxon>Eubacteriales</taxon>
        <taxon>Clostridiaceae</taxon>
        <taxon>Inconstantimicrobium</taxon>
    </lineage>
</organism>
<gene>
    <name evidence="2" type="primary">tnpA</name>
    <name evidence="2" type="ORF">FYJ33_08600</name>
</gene>
<dbReference type="PANTHER" id="PTHR33360:SF4">
    <property type="entry name" value="TRANSPOSASE IS200-LIKE PROTEIN"/>
    <property type="match status" value="1"/>
</dbReference>
<dbReference type="SMART" id="SM01321">
    <property type="entry name" value="Y1_Tnp"/>
    <property type="match status" value="1"/>
</dbReference>